<reference evidence="1" key="1">
    <citation type="journal article" date="2014" name="Int. J. Syst. Evol. Microbiol.">
        <title>Complete genome sequence of Corynebacterium casei LMG S-19264T (=DSM 44701T), isolated from a smear-ripened cheese.</title>
        <authorList>
            <consortium name="US DOE Joint Genome Institute (JGI-PGF)"/>
            <person name="Walter F."/>
            <person name="Albersmeier A."/>
            <person name="Kalinowski J."/>
            <person name="Ruckert C."/>
        </authorList>
    </citation>
    <scope>NUCLEOTIDE SEQUENCE</scope>
    <source>
        <strain evidence="1">KCTC 32296</strain>
    </source>
</reference>
<comment type="caution">
    <text evidence="1">The sequence shown here is derived from an EMBL/GenBank/DDBJ whole genome shotgun (WGS) entry which is preliminary data.</text>
</comment>
<dbReference type="InterPro" id="IPR023393">
    <property type="entry name" value="START-like_dom_sf"/>
</dbReference>
<evidence type="ECO:0000313" key="1">
    <source>
        <dbReference type="EMBL" id="GGZ25623.1"/>
    </source>
</evidence>
<protein>
    <recommendedName>
        <fullName evidence="3">Polyketide cyclase / dehydrase and lipid transport</fullName>
    </recommendedName>
</protein>
<keyword evidence="2" id="KW-1185">Reference proteome</keyword>
<sequence>MAVKVEYRIGIAAPVDHVYEVIADINAWPQWSPIHKQATATLKFGGAFEVLEHYEGLGNWEIKGFIADWSPLSHIHVGVPKRFWEGSLTRYFEMEELSKTGSSFAVGALFGGYFSEREGKLYRPHLRKGFEAMATALKTRVESKIL</sequence>
<dbReference type="AlphaFoldDB" id="A0A918PWV1"/>
<dbReference type="InterPro" id="IPR019587">
    <property type="entry name" value="Polyketide_cyclase/dehydratase"/>
</dbReference>
<evidence type="ECO:0000313" key="2">
    <source>
        <dbReference type="Proteomes" id="UP000662572"/>
    </source>
</evidence>
<dbReference type="SUPFAM" id="SSF55961">
    <property type="entry name" value="Bet v1-like"/>
    <property type="match status" value="1"/>
</dbReference>
<evidence type="ECO:0008006" key="3">
    <source>
        <dbReference type="Google" id="ProtNLM"/>
    </source>
</evidence>
<dbReference type="EMBL" id="BMZB01000001">
    <property type="protein sequence ID" value="GGZ25623.1"/>
    <property type="molecule type" value="Genomic_DNA"/>
</dbReference>
<proteinExistence type="predicted"/>
<dbReference type="Gene3D" id="3.30.530.20">
    <property type="match status" value="1"/>
</dbReference>
<dbReference type="Pfam" id="PF10604">
    <property type="entry name" value="Polyketide_cyc2"/>
    <property type="match status" value="1"/>
</dbReference>
<organism evidence="1 2">
    <name type="scientific">Asticcacaulis endophyticus</name>
    <dbReference type="NCBI Taxonomy" id="1395890"/>
    <lineage>
        <taxon>Bacteria</taxon>
        <taxon>Pseudomonadati</taxon>
        <taxon>Pseudomonadota</taxon>
        <taxon>Alphaproteobacteria</taxon>
        <taxon>Caulobacterales</taxon>
        <taxon>Caulobacteraceae</taxon>
        <taxon>Asticcacaulis</taxon>
    </lineage>
</organism>
<name>A0A918PWV1_9CAUL</name>
<reference evidence="1" key="2">
    <citation type="submission" date="2020-09" db="EMBL/GenBank/DDBJ databases">
        <authorList>
            <person name="Sun Q."/>
            <person name="Kim S."/>
        </authorList>
    </citation>
    <scope>NUCLEOTIDE SEQUENCE</scope>
    <source>
        <strain evidence="1">KCTC 32296</strain>
    </source>
</reference>
<gene>
    <name evidence="1" type="ORF">GCM10011273_08780</name>
</gene>
<dbReference type="CDD" id="cd07822">
    <property type="entry name" value="SRPBCC_4"/>
    <property type="match status" value="1"/>
</dbReference>
<accession>A0A918PWV1</accession>
<dbReference type="Proteomes" id="UP000662572">
    <property type="component" value="Unassembled WGS sequence"/>
</dbReference>
<dbReference type="RefSeq" id="WP_189485127.1">
    <property type="nucleotide sequence ID" value="NZ_BMZB01000001.1"/>
</dbReference>